<dbReference type="SUPFAM" id="SSF55811">
    <property type="entry name" value="Nudix"/>
    <property type="match status" value="1"/>
</dbReference>
<dbReference type="GO" id="GO:0034353">
    <property type="term" value="F:mRNA 5'-diphosphatase activity"/>
    <property type="evidence" value="ECO:0007669"/>
    <property type="project" value="TreeGrafter"/>
</dbReference>
<gene>
    <name evidence="3" type="primary">rppH</name>
    <name evidence="3" type="ORF">CAV_0721</name>
</gene>
<keyword evidence="4" id="KW-1185">Reference proteome</keyword>
<evidence type="ECO:0000259" key="2">
    <source>
        <dbReference type="PROSITE" id="PS51462"/>
    </source>
</evidence>
<dbReference type="Gene3D" id="3.90.79.10">
    <property type="entry name" value="Nucleoside Triphosphate Pyrophosphohydrolase"/>
    <property type="match status" value="1"/>
</dbReference>
<dbReference type="AlphaFoldDB" id="A0A222MXF7"/>
<dbReference type="PANTHER" id="PTHR23114:SF17">
    <property type="entry name" value="M7GPPPN-MRNA HYDROLASE"/>
    <property type="match status" value="1"/>
</dbReference>
<dbReference type="Proteomes" id="UP000201169">
    <property type="component" value="Chromosome"/>
</dbReference>
<feature type="domain" description="Nudix hydrolase" evidence="2">
    <location>
        <begin position="5"/>
        <end position="147"/>
    </location>
</feature>
<dbReference type="InterPro" id="IPR022927">
    <property type="entry name" value="RppH"/>
</dbReference>
<dbReference type="CDD" id="cd03671">
    <property type="entry name" value="NUDIX_Ap4A_hydrolase_plant_like"/>
    <property type="match status" value="1"/>
</dbReference>
<accession>A0A222MXF7</accession>
<proteinExistence type="predicted"/>
<dbReference type="InterPro" id="IPR020084">
    <property type="entry name" value="NUDIX_hydrolase_CS"/>
</dbReference>
<evidence type="ECO:0000256" key="1">
    <source>
        <dbReference type="ARBA" id="ARBA00022801"/>
    </source>
</evidence>
<protein>
    <submittedName>
        <fullName evidence="3">RNA pyrophosphohydrolase</fullName>
        <ecNumber evidence="3">3.6.1.-</ecNumber>
    </submittedName>
</protein>
<reference evidence="3 4" key="1">
    <citation type="submission" date="2017-07" db="EMBL/GenBank/DDBJ databases">
        <title>Analysis of two Campylobacter avium genomes and identification of a novel hippuricase gene.</title>
        <authorList>
            <person name="Miller W.G."/>
            <person name="Chapman M.H."/>
            <person name="Yee E."/>
            <person name="Revez J."/>
            <person name="Bono J.L."/>
            <person name="Rossi M."/>
        </authorList>
    </citation>
    <scope>NUCLEOTIDE SEQUENCE [LARGE SCALE GENOMIC DNA]</scope>
    <source>
        <strain evidence="3 4">LMG 24591</strain>
    </source>
</reference>
<dbReference type="Pfam" id="PF00293">
    <property type="entry name" value="NUDIX"/>
    <property type="match status" value="1"/>
</dbReference>
<evidence type="ECO:0000313" key="3">
    <source>
        <dbReference type="EMBL" id="ASQ30388.1"/>
    </source>
</evidence>
<dbReference type="PROSITE" id="PS51462">
    <property type="entry name" value="NUDIX"/>
    <property type="match status" value="1"/>
</dbReference>
<dbReference type="EC" id="3.6.1.-" evidence="3"/>
<dbReference type="PANTHER" id="PTHR23114">
    <property type="entry name" value="M7GPPPN-MRNA HYDROLASE"/>
    <property type="match status" value="1"/>
</dbReference>
<dbReference type="EMBL" id="CP022347">
    <property type="protein sequence ID" value="ASQ30388.1"/>
    <property type="molecule type" value="Genomic_DNA"/>
</dbReference>
<dbReference type="KEGG" id="cavi:CAV_0721"/>
<dbReference type="NCBIfam" id="NF001938">
    <property type="entry name" value="PRK00714.1-5"/>
    <property type="match status" value="1"/>
</dbReference>
<organism evidence="3 4">
    <name type="scientific">Campylobacter avium LMG 24591</name>
    <dbReference type="NCBI Taxonomy" id="522484"/>
    <lineage>
        <taxon>Bacteria</taxon>
        <taxon>Pseudomonadati</taxon>
        <taxon>Campylobacterota</taxon>
        <taxon>Epsilonproteobacteria</taxon>
        <taxon>Campylobacterales</taxon>
        <taxon>Campylobacteraceae</taxon>
        <taxon>Campylobacter</taxon>
    </lineage>
</organism>
<name>A0A222MXF7_9BACT</name>
<dbReference type="GO" id="GO:0006402">
    <property type="term" value="P:mRNA catabolic process"/>
    <property type="evidence" value="ECO:0007669"/>
    <property type="project" value="TreeGrafter"/>
</dbReference>
<sequence length="155" mass="18517">MQDKKYRLNVAAVILSSSYPFDCRVFIAKRNDMDDVWQFPQGGIDENENPKSAILRELEEEIGTKDVEFIATYPKWLNYDFPSKIAHKMYPYDGQSQKYFLLRLRPSAKINLRTKHPEFSSYKFVNLQELFKIITHFKRPLYVKVIKYFQEKGYI</sequence>
<dbReference type="GO" id="GO:0005737">
    <property type="term" value="C:cytoplasm"/>
    <property type="evidence" value="ECO:0007669"/>
    <property type="project" value="TreeGrafter"/>
</dbReference>
<dbReference type="InterPro" id="IPR015797">
    <property type="entry name" value="NUDIX_hydrolase-like_dom_sf"/>
</dbReference>
<evidence type="ECO:0000313" key="4">
    <source>
        <dbReference type="Proteomes" id="UP000201169"/>
    </source>
</evidence>
<dbReference type="NCBIfam" id="NF001936">
    <property type="entry name" value="PRK00714.1-3"/>
    <property type="match status" value="1"/>
</dbReference>
<dbReference type="InterPro" id="IPR000086">
    <property type="entry name" value="NUDIX_hydrolase_dom"/>
</dbReference>
<dbReference type="PROSITE" id="PS00893">
    <property type="entry name" value="NUDIX_BOX"/>
    <property type="match status" value="1"/>
</dbReference>
<keyword evidence="1 3" id="KW-0378">Hydrolase</keyword>